<dbReference type="InterPro" id="IPR020103">
    <property type="entry name" value="PsdUridine_synth_cat_dom_sf"/>
</dbReference>
<dbReference type="EMBL" id="AP023368">
    <property type="protein sequence ID" value="BCJ99939.1"/>
    <property type="molecule type" value="Genomic_DNA"/>
</dbReference>
<dbReference type="SUPFAM" id="SSF55174">
    <property type="entry name" value="Alpha-L RNA-binding motif"/>
    <property type="match status" value="1"/>
</dbReference>
<evidence type="ECO:0000313" key="8">
    <source>
        <dbReference type="Proteomes" id="UP000515703"/>
    </source>
</evidence>
<evidence type="ECO:0000256" key="1">
    <source>
        <dbReference type="ARBA" id="ARBA00008348"/>
    </source>
</evidence>
<dbReference type="AlphaFoldDB" id="A0A7I8DNI3"/>
<evidence type="ECO:0000256" key="2">
    <source>
        <dbReference type="ARBA" id="ARBA00023235"/>
    </source>
</evidence>
<protein>
    <recommendedName>
        <fullName evidence="4">Pseudouridine synthase</fullName>
        <ecNumber evidence="4">5.4.99.-</ecNumber>
    </recommendedName>
</protein>
<evidence type="ECO:0000259" key="6">
    <source>
        <dbReference type="SMART" id="SM00363"/>
    </source>
</evidence>
<dbReference type="GO" id="GO:0000455">
    <property type="term" value="P:enzyme-directed rRNA pseudouridine synthesis"/>
    <property type="evidence" value="ECO:0007669"/>
    <property type="project" value="UniProtKB-ARBA"/>
</dbReference>
<feature type="compositionally biased region" description="Basic and acidic residues" evidence="5">
    <location>
        <begin position="291"/>
        <end position="303"/>
    </location>
</feature>
<dbReference type="FunFam" id="3.10.290.10:FF:000003">
    <property type="entry name" value="Pseudouridine synthase"/>
    <property type="match status" value="1"/>
</dbReference>
<dbReference type="PROSITE" id="PS01149">
    <property type="entry name" value="PSI_RSU"/>
    <property type="match status" value="1"/>
</dbReference>
<dbReference type="PROSITE" id="PS50889">
    <property type="entry name" value="S4"/>
    <property type="match status" value="1"/>
</dbReference>
<dbReference type="Proteomes" id="UP000515703">
    <property type="component" value="Chromosome"/>
</dbReference>
<dbReference type="InterPro" id="IPR036986">
    <property type="entry name" value="S4_RNA-bd_sf"/>
</dbReference>
<evidence type="ECO:0000256" key="3">
    <source>
        <dbReference type="PROSITE-ProRule" id="PRU00182"/>
    </source>
</evidence>
<feature type="compositionally biased region" description="Basic and acidic residues" evidence="5">
    <location>
        <begin position="494"/>
        <end position="512"/>
    </location>
</feature>
<dbReference type="CDD" id="cd00165">
    <property type="entry name" value="S4"/>
    <property type="match status" value="1"/>
</dbReference>
<sequence length="525" mass="60263">MAKRTKKLLQLDENMENSEESVRLNRFLSDSGACSRREADKLIEEGHVTVDGEKATVGMKVSKGQEVLLKGKPVNREESLVFIALNKPRGIVCTTDRREKDNIIDFLKFDKRIYPIGRLDKESEGLILLTNDGSIVNKILRAGNYHEKEYIVTLDKPITAEFLKGMAEGVPILDTVTRPCTIKALDKFTFQIILTQGLNRQIRRMCEYFDYKVLTLKRIRIMNIQLGYLQLGGYRNVTEREIATLTEAIKDSSNEASVDENYVVKQTATKDANSSYNKNTRKGSQNLKSRRITDNRKSKKETSNRSTAADNKAVYGKKTGYDTKSYRDRKTDLTEKSDFKEKSDFRGKPEAKNRNDFKDKSDFRGKSEAMRRKDFQEKSGFKEKTDLRNKADSKDSSEFRGRSDNKNKTDFKSKPDFRDKSDYRGRSDTKSRIDDRAKPDFKSKSDFRSKRDFKDSRNFKDNSDFKAGTDVKGKTGFKGKTESKARTAFPAKTDYNKRTSDNRTKVYNHKENTAATGKMRGRTAK</sequence>
<proteinExistence type="inferred from homology"/>
<dbReference type="SUPFAM" id="SSF55120">
    <property type="entry name" value="Pseudouridine synthase"/>
    <property type="match status" value="1"/>
</dbReference>
<organism evidence="7 8">
    <name type="scientific">Anaerocolumna chitinilytica</name>
    <dbReference type="NCBI Taxonomy" id="1727145"/>
    <lineage>
        <taxon>Bacteria</taxon>
        <taxon>Bacillati</taxon>
        <taxon>Bacillota</taxon>
        <taxon>Clostridia</taxon>
        <taxon>Lachnospirales</taxon>
        <taxon>Lachnospiraceae</taxon>
        <taxon>Anaerocolumna</taxon>
    </lineage>
</organism>
<keyword evidence="2 4" id="KW-0413">Isomerase</keyword>
<dbReference type="Gene3D" id="3.30.70.1560">
    <property type="entry name" value="Alpha-L RNA-binding motif"/>
    <property type="match status" value="1"/>
</dbReference>
<reference evidence="7 8" key="1">
    <citation type="submission" date="2020-08" db="EMBL/GenBank/DDBJ databases">
        <title>Draft genome sequencing of an Anaerocolumna strain isolated from anoxic soil subjected to BSD treatment.</title>
        <authorList>
            <person name="Uek A."/>
            <person name="Tonouchi A."/>
        </authorList>
    </citation>
    <scope>NUCLEOTIDE SEQUENCE [LARGE SCALE GENOMIC DNA]</scope>
    <source>
        <strain evidence="7 8">CTTW</strain>
    </source>
</reference>
<dbReference type="Pfam" id="PF01479">
    <property type="entry name" value="S4"/>
    <property type="match status" value="1"/>
</dbReference>
<dbReference type="InterPro" id="IPR000748">
    <property type="entry name" value="PsdUridine_synth_RsuA/RluB/E/F"/>
</dbReference>
<feature type="compositionally biased region" description="Polar residues" evidence="5">
    <location>
        <begin position="269"/>
        <end position="287"/>
    </location>
</feature>
<dbReference type="InterPro" id="IPR020094">
    <property type="entry name" value="TruA/RsuA/RluB/E/F_N"/>
</dbReference>
<dbReference type="NCBIfam" id="TIGR00093">
    <property type="entry name" value="pseudouridine synthase"/>
    <property type="match status" value="1"/>
</dbReference>
<gene>
    <name evidence="7" type="ORF">bsdcttw_29800</name>
</gene>
<feature type="region of interest" description="Disordered" evidence="5">
    <location>
        <begin position="337"/>
        <end position="525"/>
    </location>
</feature>
<evidence type="ECO:0000256" key="5">
    <source>
        <dbReference type="SAM" id="MobiDB-lite"/>
    </source>
</evidence>
<evidence type="ECO:0000313" key="7">
    <source>
        <dbReference type="EMBL" id="BCJ99939.1"/>
    </source>
</evidence>
<dbReference type="CDD" id="cd02554">
    <property type="entry name" value="PseudoU_synth_RluF"/>
    <property type="match status" value="1"/>
</dbReference>
<feature type="compositionally biased region" description="Basic and acidic residues" evidence="5">
    <location>
        <begin position="337"/>
        <end position="485"/>
    </location>
</feature>
<feature type="domain" description="RNA-binding S4" evidence="6">
    <location>
        <begin position="22"/>
        <end position="82"/>
    </location>
</feature>
<dbReference type="GO" id="GO:0120159">
    <property type="term" value="F:rRNA pseudouridine synthase activity"/>
    <property type="evidence" value="ECO:0007669"/>
    <property type="project" value="UniProtKB-ARBA"/>
</dbReference>
<keyword evidence="3" id="KW-0694">RNA-binding</keyword>
<keyword evidence="8" id="KW-1185">Reference proteome</keyword>
<dbReference type="Pfam" id="PF00849">
    <property type="entry name" value="PseudoU_synth_2"/>
    <property type="match status" value="1"/>
</dbReference>
<dbReference type="PANTHER" id="PTHR47683:SF2">
    <property type="entry name" value="RNA-BINDING S4 DOMAIN-CONTAINING PROTEIN"/>
    <property type="match status" value="1"/>
</dbReference>
<name>A0A7I8DNI3_9FIRM</name>
<dbReference type="Gene3D" id="3.10.290.10">
    <property type="entry name" value="RNA-binding S4 domain"/>
    <property type="match status" value="1"/>
</dbReference>
<dbReference type="InterPro" id="IPR006145">
    <property type="entry name" value="PsdUridine_synth_RsuA/RluA"/>
</dbReference>
<dbReference type="InterPro" id="IPR002942">
    <property type="entry name" value="S4_RNA-bd"/>
</dbReference>
<dbReference type="InterPro" id="IPR050343">
    <property type="entry name" value="RsuA_PseudoU_synthase"/>
</dbReference>
<dbReference type="NCBIfam" id="NF007784">
    <property type="entry name" value="PRK10475.1"/>
    <property type="match status" value="1"/>
</dbReference>
<dbReference type="GO" id="GO:0003723">
    <property type="term" value="F:RNA binding"/>
    <property type="evidence" value="ECO:0007669"/>
    <property type="project" value="UniProtKB-KW"/>
</dbReference>
<dbReference type="SMART" id="SM00363">
    <property type="entry name" value="S4"/>
    <property type="match status" value="1"/>
</dbReference>
<accession>A0A7I8DNI3</accession>
<reference evidence="7 8" key="2">
    <citation type="submission" date="2020-08" db="EMBL/GenBank/DDBJ databases">
        <authorList>
            <person name="Ueki A."/>
            <person name="Tonouchi A."/>
        </authorList>
    </citation>
    <scope>NUCLEOTIDE SEQUENCE [LARGE SCALE GENOMIC DNA]</scope>
    <source>
        <strain evidence="7 8">CTTW</strain>
    </source>
</reference>
<evidence type="ECO:0000256" key="4">
    <source>
        <dbReference type="RuleBase" id="RU003887"/>
    </source>
</evidence>
<dbReference type="EC" id="5.4.99.-" evidence="4"/>
<dbReference type="InterPro" id="IPR042092">
    <property type="entry name" value="PsdUridine_s_RsuA/RluB/E/F_cat"/>
</dbReference>
<dbReference type="Gene3D" id="3.30.70.580">
    <property type="entry name" value="Pseudouridine synthase I, catalytic domain, N-terminal subdomain"/>
    <property type="match status" value="1"/>
</dbReference>
<comment type="similarity">
    <text evidence="1 4">Belongs to the pseudouridine synthase RsuA family.</text>
</comment>
<dbReference type="PANTHER" id="PTHR47683">
    <property type="entry name" value="PSEUDOURIDINE SYNTHASE FAMILY PROTEIN-RELATED"/>
    <property type="match status" value="1"/>
</dbReference>
<feature type="region of interest" description="Disordered" evidence="5">
    <location>
        <begin position="269"/>
        <end position="315"/>
    </location>
</feature>
<dbReference type="FunFam" id="3.30.70.1560:FF:000002">
    <property type="entry name" value="Pseudouridine synthase"/>
    <property type="match status" value="1"/>
</dbReference>
<dbReference type="InterPro" id="IPR018496">
    <property type="entry name" value="PsdUridine_synth_RsuA/RluB_CS"/>
</dbReference>
<dbReference type="KEGG" id="acht:bsdcttw_29800"/>